<reference evidence="2" key="1">
    <citation type="journal article" date="2023" name="G3 (Bethesda)">
        <title>Genome assembly and association tests identify interacting loci associated with vigor, precocity, and sex in interspecific pistachio rootstocks.</title>
        <authorList>
            <person name="Palmer W."/>
            <person name="Jacygrad E."/>
            <person name="Sagayaradj S."/>
            <person name="Cavanaugh K."/>
            <person name="Han R."/>
            <person name="Bertier L."/>
            <person name="Beede B."/>
            <person name="Kafkas S."/>
            <person name="Golino D."/>
            <person name="Preece J."/>
            <person name="Michelmore R."/>
        </authorList>
    </citation>
    <scope>NUCLEOTIDE SEQUENCE [LARGE SCALE GENOMIC DNA]</scope>
</reference>
<evidence type="ECO:0000313" key="2">
    <source>
        <dbReference type="Proteomes" id="UP001163603"/>
    </source>
</evidence>
<evidence type="ECO:0000313" key="1">
    <source>
        <dbReference type="EMBL" id="KAJ0030756.1"/>
    </source>
</evidence>
<name>A0ACC0Y648_9ROSI</name>
<keyword evidence="2" id="KW-1185">Reference proteome</keyword>
<dbReference type="Proteomes" id="UP001163603">
    <property type="component" value="Chromosome 8"/>
</dbReference>
<protein>
    <submittedName>
        <fullName evidence="1">Uncharacterized protein</fullName>
    </submittedName>
</protein>
<sequence length="566" mass="64537">MEAVELCLSNGTVENADNCSIVLELTENDPLFDKKKKLLLDKGFGVKVQIYLKSSSSLDSISNTLERMLQIARIIHLDEVELYFGEHDTQLGFYSTRNELEALNSMLLLVNNSLYGETYKQVNVLQDLQEAVIDKIHKIGNKYKVEMKIDKTYIGDKEKILVQWGENNGVRTKLEIACKFSRFRVGWSVGESKMLCFPNPLFVFKAFTWVFNILCFPCCICHAGVEGAGRGTIAMEDLKVGDIALEIPVSIIISEDIVYKCDLYNILQKIDGMSSETMLLLWSMKEKHNCDSKFKNYFDTLPKEFNTGLSFGVDAIMALEGTLLLEEIMQAKEHLRNQYDEFFPALCNDYPDIFPAEFYTWEQFLWACELWYSNSMKVMFADGKLRTCLIPIAGFLNHSNILSDCGKPELYPHIVHYGKVDSVTNSLKILMLVRMIVLRIVPCQTGAPTWCRALGAQTITIFSIMACLLHYWNYLRRVRNPLQQEKDLSQANLEIELEVLEDLQSTFSAMMENLGDSDFVDGENTSWDVKLAMESKDLQRKIISSILTSCFAGCKLVESELSRFVS</sequence>
<organism evidence="1 2">
    <name type="scientific">Pistacia integerrima</name>
    <dbReference type="NCBI Taxonomy" id="434235"/>
    <lineage>
        <taxon>Eukaryota</taxon>
        <taxon>Viridiplantae</taxon>
        <taxon>Streptophyta</taxon>
        <taxon>Embryophyta</taxon>
        <taxon>Tracheophyta</taxon>
        <taxon>Spermatophyta</taxon>
        <taxon>Magnoliopsida</taxon>
        <taxon>eudicotyledons</taxon>
        <taxon>Gunneridae</taxon>
        <taxon>Pentapetalae</taxon>
        <taxon>rosids</taxon>
        <taxon>malvids</taxon>
        <taxon>Sapindales</taxon>
        <taxon>Anacardiaceae</taxon>
        <taxon>Pistacia</taxon>
    </lineage>
</organism>
<dbReference type="EMBL" id="CM047743">
    <property type="protein sequence ID" value="KAJ0030756.1"/>
    <property type="molecule type" value="Genomic_DNA"/>
</dbReference>
<gene>
    <name evidence="1" type="ORF">Pint_14136</name>
</gene>
<proteinExistence type="predicted"/>
<comment type="caution">
    <text evidence="1">The sequence shown here is derived from an EMBL/GenBank/DDBJ whole genome shotgun (WGS) entry which is preliminary data.</text>
</comment>
<accession>A0ACC0Y648</accession>